<reference evidence="3" key="1">
    <citation type="journal article" date="2020" name="Stud. Mycol.">
        <title>101 Dothideomycetes genomes: a test case for predicting lifestyles and emergence of pathogens.</title>
        <authorList>
            <person name="Haridas S."/>
            <person name="Albert R."/>
            <person name="Binder M."/>
            <person name="Bloem J."/>
            <person name="Labutti K."/>
            <person name="Salamov A."/>
            <person name="Andreopoulos B."/>
            <person name="Baker S."/>
            <person name="Barry K."/>
            <person name="Bills G."/>
            <person name="Bluhm B."/>
            <person name="Cannon C."/>
            <person name="Castanera R."/>
            <person name="Culley D."/>
            <person name="Daum C."/>
            <person name="Ezra D."/>
            <person name="Gonzalez J."/>
            <person name="Henrissat B."/>
            <person name="Kuo A."/>
            <person name="Liang C."/>
            <person name="Lipzen A."/>
            <person name="Lutzoni F."/>
            <person name="Magnuson J."/>
            <person name="Mondo S."/>
            <person name="Nolan M."/>
            <person name="Ohm R."/>
            <person name="Pangilinan J."/>
            <person name="Park H.-J."/>
            <person name="Ramirez L."/>
            <person name="Alfaro M."/>
            <person name="Sun H."/>
            <person name="Tritt A."/>
            <person name="Yoshinaga Y."/>
            <person name="Zwiers L.-H."/>
            <person name="Turgeon B."/>
            <person name="Goodwin S."/>
            <person name="Spatafora J."/>
            <person name="Crous P."/>
            <person name="Grigoriev I."/>
        </authorList>
    </citation>
    <scope>NUCLEOTIDE SEQUENCE</scope>
    <source>
        <strain evidence="3">CBS 125425</strain>
    </source>
</reference>
<evidence type="ECO:0000313" key="4">
    <source>
        <dbReference type="Proteomes" id="UP000799444"/>
    </source>
</evidence>
<evidence type="ECO:0000259" key="2">
    <source>
        <dbReference type="PROSITE" id="PS50181"/>
    </source>
</evidence>
<dbReference type="PROSITE" id="PS50181">
    <property type="entry name" value="FBOX"/>
    <property type="match status" value="1"/>
</dbReference>
<organism evidence="3 4">
    <name type="scientific">Polyplosphaeria fusca</name>
    <dbReference type="NCBI Taxonomy" id="682080"/>
    <lineage>
        <taxon>Eukaryota</taxon>
        <taxon>Fungi</taxon>
        <taxon>Dikarya</taxon>
        <taxon>Ascomycota</taxon>
        <taxon>Pezizomycotina</taxon>
        <taxon>Dothideomycetes</taxon>
        <taxon>Pleosporomycetidae</taxon>
        <taxon>Pleosporales</taxon>
        <taxon>Tetraplosphaeriaceae</taxon>
        <taxon>Polyplosphaeria</taxon>
    </lineage>
</organism>
<gene>
    <name evidence="3" type="ORF">EJ04DRAFT_553080</name>
</gene>
<dbReference type="InterPro" id="IPR001810">
    <property type="entry name" value="F-box_dom"/>
</dbReference>
<dbReference type="EMBL" id="ML996155">
    <property type="protein sequence ID" value="KAF2733882.1"/>
    <property type="molecule type" value="Genomic_DNA"/>
</dbReference>
<comment type="caution">
    <text evidence="3">The sequence shown here is derived from an EMBL/GenBank/DDBJ whole genome shotgun (WGS) entry which is preliminary data.</text>
</comment>
<feature type="region of interest" description="Disordered" evidence="1">
    <location>
        <begin position="1"/>
        <end position="33"/>
    </location>
</feature>
<name>A0A9P4QZ75_9PLEO</name>
<sequence length="421" mass="48246">MTEPDDNPTDLIASANPMTTDNVHGRVRNPRPAKRRQWRVSRFAEKPRRALPYRDCAEYRHNITSSQLHSLPGELILDIGDILTADAVLAMRLVCRDFYFILRPPLIADYEARESFKAGLKRDAFSWYPRYTQLKGLQDLVICAACRTLHAKSRFTSKSLSRAPEERTCIGAEQRLRLCNHRTLSLNDIREHANEGSDRFDCLAPAACRTFVSITDPGPGNSPVKKPFLEAIIAHVEWPGRIQIARHFQLFTLAETGETETDYFYDERIGEFLDMLDPSGDMHLQRVYPWRDNADDYDELWDLKSAGNFIGHELCARCPMVENRDWPIDPTEMDANFLRLRVLDWKAGVDVMSLVTLGQKCCPEDIGDAAWPEVLMGEWIEQQNNFNAAHGVRMPARAWQAQGMEPWEEFEAPESMDIDDT</sequence>
<dbReference type="AlphaFoldDB" id="A0A9P4QZ75"/>
<accession>A0A9P4QZ75</accession>
<keyword evidence="4" id="KW-1185">Reference proteome</keyword>
<evidence type="ECO:0000256" key="1">
    <source>
        <dbReference type="SAM" id="MobiDB-lite"/>
    </source>
</evidence>
<protein>
    <recommendedName>
        <fullName evidence="2">F-box domain-containing protein</fullName>
    </recommendedName>
</protein>
<proteinExistence type="predicted"/>
<evidence type="ECO:0000313" key="3">
    <source>
        <dbReference type="EMBL" id="KAF2733882.1"/>
    </source>
</evidence>
<feature type="domain" description="F-box" evidence="2">
    <location>
        <begin position="65"/>
        <end position="113"/>
    </location>
</feature>
<dbReference type="OrthoDB" id="3799374at2759"/>
<dbReference type="Proteomes" id="UP000799444">
    <property type="component" value="Unassembled WGS sequence"/>
</dbReference>